<evidence type="ECO:0000313" key="3">
    <source>
        <dbReference type="EMBL" id="SUZ47783.1"/>
    </source>
</evidence>
<keyword evidence="1" id="KW-0663">Pyridoxal phosphate</keyword>
<dbReference type="FunFam" id="3.20.20.10:FF:000018">
    <property type="entry name" value="Pyridoxal phosphate homeostasis protein"/>
    <property type="match status" value="1"/>
</dbReference>
<dbReference type="SUPFAM" id="SSF51419">
    <property type="entry name" value="PLP-binding barrel"/>
    <property type="match status" value="1"/>
</dbReference>
<dbReference type="InterPro" id="IPR011078">
    <property type="entry name" value="PyrdxlP_homeostasis"/>
</dbReference>
<sequence>MKDVIKNLEMVKYNITKSAEENGRDPRDIKLIIVTKKFNQDSIKPLLDIGHLTFGENRVKEALNKWPDLMDSYKNVELHMLGNLQSNKVKDALRIFSSIHTIDSVKLIEKILKNLVDNDCPNEFFIQLNLAKELGKNGIYPERLPGLLKELQKDITLKIDGLMCIPPKDEEPSLYFALLRKLSEENKIKNLSMGMSRDYKKAVEFGATHIRVGEAIMGSREDV</sequence>
<evidence type="ECO:0000259" key="2">
    <source>
        <dbReference type="Pfam" id="PF01168"/>
    </source>
</evidence>
<dbReference type="GO" id="GO:0030170">
    <property type="term" value="F:pyridoxal phosphate binding"/>
    <property type="evidence" value="ECO:0007669"/>
    <property type="project" value="InterPro"/>
</dbReference>
<dbReference type="CDD" id="cd00635">
    <property type="entry name" value="PLPDE_III_YBL036c_like"/>
    <property type="match status" value="1"/>
</dbReference>
<dbReference type="NCBIfam" id="TIGR00044">
    <property type="entry name" value="YggS family pyridoxal phosphate-dependent enzyme"/>
    <property type="match status" value="1"/>
</dbReference>
<dbReference type="HAMAP" id="MF_02087">
    <property type="entry name" value="PLP_homeostasis"/>
    <property type="match status" value="1"/>
</dbReference>
<dbReference type="PANTHER" id="PTHR10146">
    <property type="entry name" value="PROLINE SYNTHETASE CO-TRANSCRIBED BACTERIAL HOMOLOG PROTEIN"/>
    <property type="match status" value="1"/>
</dbReference>
<accession>A0A381N2C1</accession>
<dbReference type="EMBL" id="UINC01000034">
    <property type="protein sequence ID" value="SUZ47783.1"/>
    <property type="molecule type" value="Genomic_DNA"/>
</dbReference>
<feature type="domain" description="Alanine racemase N-terminal" evidence="2">
    <location>
        <begin position="46"/>
        <end position="220"/>
    </location>
</feature>
<dbReference type="InterPro" id="IPR001608">
    <property type="entry name" value="Ala_racemase_N"/>
</dbReference>
<reference evidence="3" key="1">
    <citation type="submission" date="2018-05" db="EMBL/GenBank/DDBJ databases">
        <authorList>
            <person name="Lanie J.A."/>
            <person name="Ng W.-L."/>
            <person name="Kazmierczak K.M."/>
            <person name="Andrzejewski T.M."/>
            <person name="Davidsen T.M."/>
            <person name="Wayne K.J."/>
            <person name="Tettelin H."/>
            <person name="Glass J.I."/>
            <person name="Rusch D."/>
            <person name="Podicherti R."/>
            <person name="Tsui H.-C.T."/>
            <person name="Winkler M.E."/>
        </authorList>
    </citation>
    <scope>NUCLEOTIDE SEQUENCE</scope>
</reference>
<dbReference type="Gene3D" id="3.20.20.10">
    <property type="entry name" value="Alanine racemase"/>
    <property type="match status" value="1"/>
</dbReference>
<dbReference type="InterPro" id="IPR029066">
    <property type="entry name" value="PLP-binding_barrel"/>
</dbReference>
<evidence type="ECO:0000256" key="1">
    <source>
        <dbReference type="ARBA" id="ARBA00022898"/>
    </source>
</evidence>
<organism evidence="3">
    <name type="scientific">marine metagenome</name>
    <dbReference type="NCBI Taxonomy" id="408172"/>
    <lineage>
        <taxon>unclassified sequences</taxon>
        <taxon>metagenomes</taxon>
        <taxon>ecological metagenomes</taxon>
    </lineage>
</organism>
<dbReference type="Pfam" id="PF01168">
    <property type="entry name" value="Ala_racemase_N"/>
    <property type="match status" value="1"/>
</dbReference>
<dbReference type="PIRSF" id="PIRSF004848">
    <property type="entry name" value="YBL036c_PLPDEIII"/>
    <property type="match status" value="1"/>
</dbReference>
<protein>
    <recommendedName>
        <fullName evidence="2">Alanine racemase N-terminal domain-containing protein</fullName>
    </recommendedName>
</protein>
<proteinExistence type="inferred from homology"/>
<name>A0A381N2C1_9ZZZZ</name>
<dbReference type="AlphaFoldDB" id="A0A381N2C1"/>
<gene>
    <name evidence="3" type="ORF">METZ01_LOCUS637</name>
</gene>
<dbReference type="PANTHER" id="PTHR10146:SF14">
    <property type="entry name" value="PYRIDOXAL PHOSPHATE HOMEOSTASIS PROTEIN"/>
    <property type="match status" value="1"/>
</dbReference>